<dbReference type="InParanoid" id="A0A024GBE2"/>
<dbReference type="Gene3D" id="3.30.450.30">
    <property type="entry name" value="Dynein light chain 2a, cytoplasmic"/>
    <property type="match status" value="1"/>
</dbReference>
<dbReference type="SUPFAM" id="SSF103196">
    <property type="entry name" value="Roadblock/LC7 domain"/>
    <property type="match status" value="1"/>
</dbReference>
<feature type="region of interest" description="Disordered" evidence="1">
    <location>
        <begin position="1572"/>
        <end position="1591"/>
    </location>
</feature>
<feature type="compositionally biased region" description="Acidic residues" evidence="1">
    <location>
        <begin position="2259"/>
        <end position="2269"/>
    </location>
</feature>
<feature type="compositionally biased region" description="Basic and acidic residues" evidence="1">
    <location>
        <begin position="1575"/>
        <end position="1591"/>
    </location>
</feature>
<dbReference type="Proteomes" id="UP000053237">
    <property type="component" value="Unassembled WGS sequence"/>
</dbReference>
<reference evidence="2 3" key="1">
    <citation type="submission" date="2012-05" db="EMBL/GenBank/DDBJ databases">
        <title>Recombination and specialization in a pathogen metapopulation.</title>
        <authorList>
            <person name="Gardiner A."/>
            <person name="Kemen E."/>
            <person name="Schultz-Larsen T."/>
            <person name="MacLean D."/>
            <person name="Van Oosterhout C."/>
            <person name="Jones J.D.G."/>
        </authorList>
    </citation>
    <scope>NUCLEOTIDE SEQUENCE [LARGE SCALE GENOMIC DNA]</scope>
    <source>
        <strain evidence="2 3">Ac Nc2</strain>
    </source>
</reference>
<evidence type="ECO:0000313" key="3">
    <source>
        <dbReference type="Proteomes" id="UP000053237"/>
    </source>
</evidence>
<sequence>MLRTRTLPAILGQLVDDKVDAFMLLTLEGALMGSSSSMNPSDHKVIGAIATYTWNEYNQSGKDCVAETDNLQFLNIELQNGRLAIAPIGAKFLLCAHTTKLSTQRRHWSIYPTDSLLGYSECSINVLELNLQLQYWSPVDDEIPFAQKSSICMQMAAKPCFWLKKRVFLYFVHLIQIKISQCAVNVYDDAKEDILCAEKIEFTLKAQFDAIKDQVQIVLDAFYNEPSKMSMKGFMGTCVVHKTLLHARFSNKSSRGYTIPVPSSIMVVCSGVHVTIDYLSFLRELIFKDPGNCSVNKTDTLSGLNTILHQLPEYVSVEVQQCSINIESHFEASMVTSVGKFTIQIQEQIQKRSSESQCTERLMSIDSGPVSIEIRDRCTKTSILDFLRWDYIKGEFNWETSTISSEIAPTEDIEASKLKVMVESRGITFTISKDLRRWVTAAVEASYRAITKSRSPADGLRHDSAFRSHARMEIHIQVKVIRTEMQLKAVEEFCDVFLKAVPNTLILIEEITLYAHPFLSEENLGVRSKAEIQCSRLQLFYLKEPQIHKMAFLSLDFMRVFLSPTTRLIAREQYAEIDMKAEWLEVKWSSQTLHAVGGMAEVLLCVISFFIQDKFESEAHEMYGPHPRSLVPKMKNAADEIFSNTTERLVFRLTITNIIAIFPSMWQDHSCVDYVTAQSLVMSSCKHTHRLLMSISEIEASTNFPKKGCSEPPSKVDLTLEKNRKEPYSDRRFRPHAWRPQVSLRAGGYRSSSSTCFSSFDMHSRETQASVYLYAHTFCLEETRITTCDQSVLDLYIDSVWLAWDLESQLRVMELVRSITLSAWEMLYRVRKAHATFCTDEKSRINRRVGLHIPMDDVEECKRNELLFTHLISASGVKLHRLYATNISIKVSLVEGIESKLCIGVFAGYDMPDWWEFQSVCVSTGTQQVLSINSLIVKHTLNKCLDYVYGYFEQLLQARKVSTGRASADDLSSLDGILLTFDGVCLRLAVEWDTTCIIESLSKAVEPHKEEAIRMAQKYWRPQHPTFSQYFQEFTTRTRRQNLWIRVTDCNVECLDDPLASWLQRIHPIWVEALEEREMMKSQMLIFEDPSKPSDPSADVRNDVFASKAWIKRVKAVTNTYKHDKKRQYYTEDMRERIDIQSVIPSNGFIFSLSLKQVSLDLDHQITPSRARLPSHSSALIEANNVSFYIRNFSVPLLAIDQFRFDANVKKESQLSIESDWKYFVFIEANILTPVIAFSPKQLPSIVELWKLIARSCVTKPSNTPKPFIWDWFWNHFDGNLRILVESTTLRLFNPENSFDSLSISAQNWSLGWALHTVSMSVNRLHLRTEPEALSSMVEISSITFEVALLWTSSKKSAFTKKASAYTQIYREEAFSELDVHFKGEIASSTLYPFSCNRTASKQEMASRSTIVLYLNQLEWLIAFVKAYKMLLSQQLTPKPAFRQFEKNQNAEKISFPARFQVQQIWKSFHIDAFKISNIDAAIYANQNHLIGIRAFVNDSIEVTTKVVAGISDDRAVWEIQDLAIVTKKVECRICTAHSGSRGEPCFSVHYACVHVGGKRSKMDDLKVVSSLKPSESKSRHQDFTAKEDRSSSRKSILDHFAITQHNPFRFRDTEEEVLSEKNQHEYDSQCVFLQEFRHSGFRMGFVTKEMRILLTLEGIETLIDIVHSGLHLLRVLSQKENVAGNSTICRESVEHPSDTVATPKKPTSLAEDPKFFAILNGERFESGQIFQPTCHSVSESQNSTRESSSFPLDEMEAYLLFKFVDCQINFQDATHKGSTLLALHDGVLKKFVSQDLRLEMIDISIHGSESFVAPLDVDVTSKAIWLRALADGSYCPTTSGLYRQVVAPMPLNVIVQLSREASIARDVQISISDLQANLHVTCKDIIVQSVESIKTILDAKDSRDAQSESLWNSQVKRLAKARNTDPNSLKQISLLKKQLQWEISYLQWWQSCQWNASIERRATDCDQDYYVNAFGAPRPRIPSSHSSSTSGIYTDSGDPLTMEIKRATTEFDVICEAVRKLGIQAANKSAKRSSTKVEFALHSSIVRLGAIHADILQLRLNEVVFTLKQQKDKSGACSLKIENFSCWNLSPGTYYPELLLPTSNTTCIGENDFFLRMDAEITRPCGELGVIQHFEVNVHPVQLCITQDLILQLSTYFSSSMETTTSQVAKKNAQHIRSQFLTLDAQNQGTYTNERLGVGTALRKAAQIASRTAPYTWASGIQIRSSTEVIRPKDWKEFISSSSTRKESLIDSRIESESPGEDDEELQDPEIRARGRSESRKFLFKHIRIGTIEAFVTYKNKDNASSQQSLEEMRGFQIKIHALVYCDKTCSLMNLLLRIRRDVILDILSQVGRNFTNIANFLRDQFGTSRWANFEALAPLKTLTHVANYNYVVPFSFSSQKKSKQTKRKMLKEVSIGATDTFQLALSQKPLSLRPRASTIETSDSVIRSAESTRSLRNLFKQEECLEMSNLTVQSASQSAKECGELHSDKEQSEREKRSYFSRNMKFG</sequence>
<keyword evidence="3" id="KW-1185">Reference proteome</keyword>
<feature type="region of interest" description="Disordered" evidence="1">
    <location>
        <begin position="2250"/>
        <end position="2269"/>
    </location>
</feature>
<protein>
    <submittedName>
        <fullName evidence="2">Uncharacterized protein</fullName>
    </submittedName>
</protein>
<dbReference type="OrthoDB" id="1562405at2759"/>
<dbReference type="PANTHER" id="PTHR15678:SF6">
    <property type="entry name" value="BRIDGE-LIKE LIPID TRANSFER PROTEIN FAMILY MEMBER 2"/>
    <property type="match status" value="1"/>
</dbReference>
<accession>A0A024GBE2</accession>
<dbReference type="PANTHER" id="PTHR15678">
    <property type="entry name" value="ANTIGEN MLAA-22-RELATED"/>
    <property type="match status" value="1"/>
</dbReference>
<comment type="caution">
    <text evidence="2">The sequence shown here is derived from an EMBL/GenBank/DDBJ whole genome shotgun (WGS) entry which is preliminary data.</text>
</comment>
<proteinExistence type="predicted"/>
<dbReference type="STRING" id="65357.A0A024GBE2"/>
<dbReference type="InterPro" id="IPR045167">
    <property type="entry name" value="Hobbit"/>
</dbReference>
<gene>
    <name evidence="2" type="ORF">BN9_046290</name>
</gene>
<dbReference type="EMBL" id="CAIX01000056">
    <property type="protein sequence ID" value="CCI43845.1"/>
    <property type="molecule type" value="Genomic_DNA"/>
</dbReference>
<name>A0A024GBE2_9STRA</name>
<evidence type="ECO:0000256" key="1">
    <source>
        <dbReference type="SAM" id="MobiDB-lite"/>
    </source>
</evidence>
<evidence type="ECO:0000313" key="2">
    <source>
        <dbReference type="EMBL" id="CCI43845.1"/>
    </source>
</evidence>
<feature type="compositionally biased region" description="Basic and acidic residues" evidence="1">
    <location>
        <begin position="2483"/>
        <end position="2500"/>
    </location>
</feature>
<dbReference type="Pfam" id="PF10344">
    <property type="entry name" value="Hobbit"/>
    <property type="match status" value="1"/>
</dbReference>
<feature type="region of interest" description="Disordered" evidence="1">
    <location>
        <begin position="2478"/>
        <end position="2509"/>
    </location>
</feature>
<organism evidence="2 3">
    <name type="scientific">Albugo candida</name>
    <dbReference type="NCBI Taxonomy" id="65357"/>
    <lineage>
        <taxon>Eukaryota</taxon>
        <taxon>Sar</taxon>
        <taxon>Stramenopiles</taxon>
        <taxon>Oomycota</taxon>
        <taxon>Peronosporomycetes</taxon>
        <taxon>Albuginales</taxon>
        <taxon>Albuginaceae</taxon>
        <taxon>Albugo</taxon>
    </lineage>
</organism>